<dbReference type="InterPro" id="IPR016024">
    <property type="entry name" value="ARM-type_fold"/>
</dbReference>
<evidence type="ECO:0000256" key="3">
    <source>
        <dbReference type="ARBA" id="ARBA00022786"/>
    </source>
</evidence>
<dbReference type="Pfam" id="PF08623">
    <property type="entry name" value="TIP120"/>
    <property type="match status" value="1"/>
</dbReference>
<comment type="similarity">
    <text evidence="1">Belongs to the CAND family.</text>
</comment>
<evidence type="ECO:0000256" key="1">
    <source>
        <dbReference type="ARBA" id="ARBA00007657"/>
    </source>
</evidence>
<keyword evidence="3" id="KW-0833">Ubl conjugation pathway</keyword>
<evidence type="ECO:0000256" key="2">
    <source>
        <dbReference type="ARBA" id="ARBA00022737"/>
    </source>
</evidence>
<dbReference type="Pfam" id="PF25782">
    <property type="entry name" value="TPR_CAND1"/>
    <property type="match status" value="1"/>
</dbReference>
<dbReference type="InterPro" id="IPR013932">
    <property type="entry name" value="TATA-bd_TIP120"/>
</dbReference>
<dbReference type="Proteomes" id="UP000321570">
    <property type="component" value="Unassembled WGS sequence"/>
</dbReference>
<evidence type="ECO:0000313" key="5">
    <source>
        <dbReference type="EMBL" id="VUZ44388.1"/>
    </source>
</evidence>
<dbReference type="InterPro" id="IPR039852">
    <property type="entry name" value="CAND1/CAND2"/>
</dbReference>
<evidence type="ECO:0000259" key="4">
    <source>
        <dbReference type="Pfam" id="PF08623"/>
    </source>
</evidence>
<protein>
    <recommendedName>
        <fullName evidence="4">TATA-binding protein interacting (TIP20) domain-containing protein</fullName>
    </recommendedName>
</protein>
<accession>A0A564YCE2</accession>
<dbReference type="InterPro" id="IPR011989">
    <property type="entry name" value="ARM-like"/>
</dbReference>
<name>A0A564YCE2_HYMDI</name>
<sequence length="1405" mass="158700">MSFNKAEIIAKLGDVDTDLRFMALNDLIVAIQSDKLEESFFTSDVVDPVLKLLTDSNSEVRTKALNAACEVFPKTRSHVAETIVKVFLEGMLKEETNVSYGIGLKCLVNSMPELSSQHINVFVSICLQTLIQVVQHGKKDTQIEACELLADAMSKFGNKLGANQTEILNCMFGAMNSSQPMLRRRAAHLVIGFLNHEEVQMAVLNFVRQRIVRILNKSSDDKDPLTISYVKITLICLNGLSRNAERLASQASDILSDFLIGFLLDTNINETLLPRLKREIGDSEPEDAANDFKEMGLQCLENLFNARQRTAFQSSYLSRFLDPHLNKIIEKLSEFVNYDNLKSSNAMEVEDDDEDGYDLLVDSDDDDYYDEEVEDSSWKVRRGAVRVVDSIVRGYPEKLQRLYALLSYSLVNRLPKETNENTIVDIITCLCSFIKVTALKNVNTLKLKLEEEISSPKLLTRLLPKLFLNLIPFLLPSSIKRDKSKTAVLRMIPNLHPLCITMINRLATTLPGYLGDHLELIFKMVEQDFNEGAERNIWKIDLLKLMVHLIKTHEYATYAKFADQLNSVAIKAISDPFYRIRSEGMEFVQVLVQRRPLHENVNLTALFPAVLSQFNEGQNDIELKVKVLTTMAVVIEHVGQDIPAESILQCLKVYEGYFDHRCLAIIAIGGLTKIYGSPTSVKQCPVSQEVIRKLVSMSSRPDTELVVAVLQCLTKICNAFPRDFILNESNNDTVSAILVQLPLLLNSAFSQVQEEALELASVLLKNCAKTDVVQQRKVADSYMQKDFLAPVVALATSNITQPALLAALVHLAQSIGMYCPTDHLLSVRFMLTKFGEQISHFTSLEADKDFYEIKDAIPTLSRVCSELILQLTRYGQLNSMDSTLEAMSRELKQKNFPFIKRYLYILIFGDIGCRADISHLGDVFDVLMDHVTLKDCVLSDEYLAKLKEPAKPQPMGVQGASSSTAPTQEFVQTKSPATVSDGGFYQLRMLAAESIGRIISGEPEAMVHELLQFFEPEYIADGCTNQNLVHYYLFQTLKQTVVNLVKVRKTEHLFKRIDELWRIIISQAGHKEEGTRDVVAECLGRVTFLQPEELVPRLHQEMKSPEVQASPNVLCTYVTAFKFLLSTAASINYPDDPEENRATVSDIPISLNSSNASLSLLTLKERYCFANLLLKEGCFLDIMDFFNHSDPDVCRAALLTLNTAEYYWPPIIRNLLKQKQTNGDSGTLLDALYKATKVRPELIRTVQIGPFKVDFDDGKDLRKTAFECMSKLLDHYVEYLPISPFLDTLIAGLKDHNYNKIACCHILRKSVQFAPIEIVEKMSQMTSSMIEILTMQVKETWVKQEADRLEEVKMNVLDLVLEISTISDMKSNQMYIDLMRLIQSDNNLRQLWIKATEQNSPPGTK</sequence>
<reference evidence="5 6" key="1">
    <citation type="submission" date="2019-07" db="EMBL/GenBank/DDBJ databases">
        <authorList>
            <person name="Jastrzebski P J."/>
            <person name="Paukszto L."/>
            <person name="Jastrzebski P J."/>
        </authorList>
    </citation>
    <scope>NUCLEOTIDE SEQUENCE [LARGE SCALE GENOMIC DNA]</scope>
    <source>
        <strain evidence="5 6">WMS-il1</strain>
    </source>
</reference>
<dbReference type="GO" id="GO:0010265">
    <property type="term" value="P:SCF complex assembly"/>
    <property type="evidence" value="ECO:0007669"/>
    <property type="project" value="InterPro"/>
</dbReference>
<proteinExistence type="inferred from homology"/>
<gene>
    <name evidence="5" type="ORF">WMSIL1_LOCUS4659</name>
</gene>
<evidence type="ECO:0000313" key="6">
    <source>
        <dbReference type="Proteomes" id="UP000321570"/>
    </source>
</evidence>
<dbReference type="PANTHER" id="PTHR12696">
    <property type="entry name" value="TIP120"/>
    <property type="match status" value="1"/>
</dbReference>
<dbReference type="EMBL" id="CABIJS010000123">
    <property type="protein sequence ID" value="VUZ44388.1"/>
    <property type="molecule type" value="Genomic_DNA"/>
</dbReference>
<dbReference type="SUPFAM" id="SSF48371">
    <property type="entry name" value="ARM repeat"/>
    <property type="match status" value="1"/>
</dbReference>
<keyword evidence="2" id="KW-0677">Repeat</keyword>
<dbReference type="Gene3D" id="1.25.10.10">
    <property type="entry name" value="Leucine-rich Repeat Variant"/>
    <property type="match status" value="1"/>
</dbReference>
<feature type="domain" description="TATA-binding protein interacting (TIP20)" evidence="4">
    <location>
        <begin position="1226"/>
        <end position="1372"/>
    </location>
</feature>
<organism evidence="5 6">
    <name type="scientific">Hymenolepis diminuta</name>
    <name type="common">Rat tapeworm</name>
    <dbReference type="NCBI Taxonomy" id="6216"/>
    <lineage>
        <taxon>Eukaryota</taxon>
        <taxon>Metazoa</taxon>
        <taxon>Spiralia</taxon>
        <taxon>Lophotrochozoa</taxon>
        <taxon>Platyhelminthes</taxon>
        <taxon>Cestoda</taxon>
        <taxon>Eucestoda</taxon>
        <taxon>Cyclophyllidea</taxon>
        <taxon>Hymenolepididae</taxon>
        <taxon>Hymenolepis</taxon>
    </lineage>
</organism>
<keyword evidence="6" id="KW-1185">Reference proteome</keyword>